<feature type="region of interest" description="Disordered" evidence="3">
    <location>
        <begin position="734"/>
        <end position="753"/>
    </location>
</feature>
<dbReference type="InterPro" id="IPR036322">
    <property type="entry name" value="WD40_repeat_dom_sf"/>
</dbReference>
<dbReference type="InterPro" id="IPR024370">
    <property type="entry name" value="PBP_domain"/>
</dbReference>
<dbReference type="Pfam" id="PF12849">
    <property type="entry name" value="PBP_like_2"/>
    <property type="match status" value="1"/>
</dbReference>
<dbReference type="Gene3D" id="2.130.10.10">
    <property type="entry name" value="YVTN repeat-like/Quinoprotein amine dehydrogenase"/>
    <property type="match status" value="1"/>
</dbReference>
<keyword evidence="4" id="KW-0812">Transmembrane</keyword>
<keyword evidence="4" id="KW-1133">Transmembrane helix</keyword>
<evidence type="ECO:0000256" key="4">
    <source>
        <dbReference type="SAM" id="Phobius"/>
    </source>
</evidence>
<dbReference type="STRING" id="1666911.HLUCCA11_07155"/>
<feature type="compositionally biased region" description="Low complexity" evidence="3">
    <location>
        <begin position="545"/>
        <end position="555"/>
    </location>
</feature>
<gene>
    <name evidence="7" type="ORF">HLUCCA11_07155</name>
</gene>
<accession>A0A0P8DHX6</accession>
<organism evidence="7 8">
    <name type="scientific">Phormidesmis priestleyi Ana</name>
    <dbReference type="NCBI Taxonomy" id="1666911"/>
    <lineage>
        <taxon>Bacteria</taxon>
        <taxon>Bacillati</taxon>
        <taxon>Cyanobacteriota</taxon>
        <taxon>Cyanophyceae</taxon>
        <taxon>Leptolyngbyales</taxon>
        <taxon>Leptolyngbyaceae</taxon>
        <taxon>Phormidesmis</taxon>
    </lineage>
</organism>
<dbReference type="EMBL" id="LJZR01000007">
    <property type="protein sequence ID" value="KPQ36305.1"/>
    <property type="molecule type" value="Genomic_DNA"/>
</dbReference>
<dbReference type="Pfam" id="PF16258">
    <property type="entry name" value="DUF4912"/>
    <property type="match status" value="1"/>
</dbReference>
<feature type="compositionally biased region" description="Acidic residues" evidence="3">
    <location>
        <begin position="632"/>
        <end position="653"/>
    </location>
</feature>
<reference evidence="7 8" key="1">
    <citation type="submission" date="2015-09" db="EMBL/GenBank/DDBJ databases">
        <title>Identification and resolution of microdiversity through metagenomic sequencing of parallel consortia.</title>
        <authorList>
            <person name="Nelson W.C."/>
            <person name="Romine M.F."/>
            <person name="Lindemann S.R."/>
        </authorList>
    </citation>
    <scope>NUCLEOTIDE SEQUENCE [LARGE SCALE GENOMIC DNA]</scope>
    <source>
        <strain evidence="7">Ana</strain>
    </source>
</reference>
<evidence type="ECO:0000256" key="5">
    <source>
        <dbReference type="SAM" id="SignalP"/>
    </source>
</evidence>
<keyword evidence="1 5" id="KW-0732">Signal</keyword>
<proteinExistence type="predicted"/>
<feature type="chain" id="PRO_5006149230" description="PBP domain-containing protein" evidence="5">
    <location>
        <begin position="28"/>
        <end position="1208"/>
    </location>
</feature>
<dbReference type="PROSITE" id="PS50082">
    <property type="entry name" value="WD_REPEATS_2"/>
    <property type="match status" value="1"/>
</dbReference>
<feature type="region of interest" description="Disordered" evidence="3">
    <location>
        <begin position="849"/>
        <end position="871"/>
    </location>
</feature>
<feature type="compositionally biased region" description="Acidic residues" evidence="3">
    <location>
        <begin position="853"/>
        <end position="866"/>
    </location>
</feature>
<name>A0A0P8DHX6_9CYAN</name>
<dbReference type="Gene3D" id="3.40.190.10">
    <property type="entry name" value="Periplasmic binding protein-like II"/>
    <property type="match status" value="2"/>
</dbReference>
<evidence type="ECO:0000259" key="6">
    <source>
        <dbReference type="Pfam" id="PF12849"/>
    </source>
</evidence>
<sequence length="1208" mass="127429">MHANRSTLVKLCLLTALAVPVQRAASAAVFDQLTGRTLSPTTSPTSRVEATNRLLLAQAADVPEFTLPDSLAGTETLLIDGSSSMRSMNDALTERFTARYEAATVSSEANGTDTALDRLRNDEINLAAIGRPLTEAEQAEGFVAVPIALEKIAIFVSSENPFEGDITFEQFVQIFRGEITDWADVGDGSGSGQIRLIDRPESSDTRQAFRRYPIFQAAPFETGTTAEPVETDDTEAVIAALGDTGIGYSIANQVIGNPAVKIVPMHQTLPDNPDYPFSQSRSYVYRGEPSPAVQGFLAVATSPEGEDAIAQVQETEGAAAAQLAEPAASVTSPDGQLIARTNEDNIAIIEDADGNLVAGPLTAAGGAVTALAFSPDGQTLATGTNTGKVRYWGIDGEPKGEAFQAVIGTDNAVTELNFEDNDKLFVAGSQGRQGLWGLNGLSFGETVPVTDTTGDTTGGTSTATGRLPGWLWLIPLLGVLGLAALWLLGRRRREETVAEPKRQTAPTATVTPPIGDPEGDRAITNRAHSVISTDRVVGESREGMATGAAASASIPSPLPGGELGTADAASTDTPTPEPTFESTDLESPDLEGTNLDLLTPGAFGVGAAAVGGAAIAAGISHDLGADLEAEDDDDEWDDNLDLTLDDSPDDTEAETASTEEQPPERPPVASLLDLEEANLETANLEAETDLAAGLAADLGEPEITGTAATPPPITAVPLAAAAATAATAAAATGMNDDDFWNTTPEPTEDNTRSDIPEITSAIDSIEPTRNTVIAETDTVLDIEPDENTIIGDNTVIFDGATALSEPEPEVVEPIDSADPADPSIANTLSASAALGIASGAAAVVLVASTDKDDTTEDDTAPSDSDDSEKPLSMEALASVDDGLADLPDGYGESRIVLLPRDPKWAYAYWEISNEHKEELRQQGGERLMLRLYDVTDINQNVQAAHSMQQQDCNEMARSWYIEIPVSDRDYSAELGYLTADEGWLMLARSAPVRIPPIYPSDWVKDQFVTIGWQDSLQGRSFGNLGQPATLLDDDSPATDLPPIYGDLFALTQSQNALRVAGSLFGSMQMEAPEIPGIAALSPSGAALGLDMALNMSGLNMSGLNVSGLNMSGVGLERQRNFWLVADAELIVYGATEPDATVTIGNQVIPLNPDGTFRFHMHFPDGTINYPIRAVAADGEQSRAITMNFERETPERNTNTPEEAKDEWF</sequence>
<feature type="signal peptide" evidence="5">
    <location>
        <begin position="1"/>
        <end position="27"/>
    </location>
</feature>
<feature type="region of interest" description="Disordered" evidence="3">
    <location>
        <begin position="495"/>
        <end position="588"/>
    </location>
</feature>
<evidence type="ECO:0000256" key="1">
    <source>
        <dbReference type="ARBA" id="ARBA00022729"/>
    </source>
</evidence>
<dbReference type="Pfam" id="PF00400">
    <property type="entry name" value="WD40"/>
    <property type="match status" value="1"/>
</dbReference>
<dbReference type="PATRIC" id="fig|1666911.3.peg.5031"/>
<protein>
    <recommendedName>
        <fullName evidence="6">PBP domain-containing protein</fullName>
    </recommendedName>
</protein>
<dbReference type="SMART" id="SM00320">
    <property type="entry name" value="WD40"/>
    <property type="match status" value="1"/>
</dbReference>
<evidence type="ECO:0000256" key="3">
    <source>
        <dbReference type="SAM" id="MobiDB-lite"/>
    </source>
</evidence>
<comment type="caution">
    <text evidence="7">The sequence shown here is derived from an EMBL/GenBank/DDBJ whole genome shotgun (WGS) entry which is preliminary data.</text>
</comment>
<dbReference type="SUPFAM" id="SSF53850">
    <property type="entry name" value="Periplasmic binding protein-like II"/>
    <property type="match status" value="1"/>
</dbReference>
<dbReference type="InterPro" id="IPR050811">
    <property type="entry name" value="Phosphate_ABC_transporter"/>
</dbReference>
<keyword evidence="2" id="KW-0853">WD repeat</keyword>
<feature type="transmembrane region" description="Helical" evidence="4">
    <location>
        <begin position="470"/>
        <end position="488"/>
    </location>
</feature>
<evidence type="ECO:0000313" key="8">
    <source>
        <dbReference type="Proteomes" id="UP000050465"/>
    </source>
</evidence>
<dbReference type="AlphaFoldDB" id="A0A0P8DHX6"/>
<feature type="repeat" description="WD" evidence="2">
    <location>
        <begin position="361"/>
        <end position="395"/>
    </location>
</feature>
<dbReference type="SUPFAM" id="SSF50978">
    <property type="entry name" value="WD40 repeat-like"/>
    <property type="match status" value="1"/>
</dbReference>
<dbReference type="InterPro" id="IPR032585">
    <property type="entry name" value="DUF4912"/>
</dbReference>
<dbReference type="InterPro" id="IPR015943">
    <property type="entry name" value="WD40/YVTN_repeat-like_dom_sf"/>
</dbReference>
<evidence type="ECO:0000256" key="2">
    <source>
        <dbReference type="PROSITE-ProRule" id="PRU00221"/>
    </source>
</evidence>
<feature type="domain" description="PBP" evidence="6">
    <location>
        <begin position="73"/>
        <end position="304"/>
    </location>
</feature>
<keyword evidence="4" id="KW-0472">Membrane</keyword>
<dbReference type="PANTHER" id="PTHR30570">
    <property type="entry name" value="PERIPLASMIC PHOSPHATE BINDING COMPONENT OF PHOSPHATE ABC TRANSPORTER"/>
    <property type="match status" value="1"/>
</dbReference>
<dbReference type="PANTHER" id="PTHR30570:SF1">
    <property type="entry name" value="PHOSPHATE-BINDING PROTEIN PSTS"/>
    <property type="match status" value="1"/>
</dbReference>
<dbReference type="Proteomes" id="UP000050465">
    <property type="component" value="Unassembled WGS sequence"/>
</dbReference>
<evidence type="ECO:0000313" key="7">
    <source>
        <dbReference type="EMBL" id="KPQ36305.1"/>
    </source>
</evidence>
<feature type="compositionally biased region" description="Low complexity" evidence="3">
    <location>
        <begin position="565"/>
        <end position="574"/>
    </location>
</feature>
<feature type="region of interest" description="Disordered" evidence="3">
    <location>
        <begin position="632"/>
        <end position="667"/>
    </location>
</feature>
<dbReference type="PROSITE" id="PS50294">
    <property type="entry name" value="WD_REPEATS_REGION"/>
    <property type="match status" value="1"/>
</dbReference>
<dbReference type="InterPro" id="IPR001680">
    <property type="entry name" value="WD40_rpt"/>
</dbReference>